<keyword evidence="1" id="KW-1133">Transmembrane helix</keyword>
<dbReference type="Proteomes" id="UP000266389">
    <property type="component" value="Unassembled WGS sequence"/>
</dbReference>
<evidence type="ECO:0000313" key="3">
    <source>
        <dbReference type="Proteomes" id="UP000266389"/>
    </source>
</evidence>
<dbReference type="InterPro" id="IPR007485">
    <property type="entry name" value="LPS_assembly_LptE"/>
</dbReference>
<name>A0A395LWJ8_9BACT</name>
<evidence type="ECO:0000313" key="2">
    <source>
        <dbReference type="EMBL" id="RFM23037.1"/>
    </source>
</evidence>
<dbReference type="GO" id="GO:0019867">
    <property type="term" value="C:outer membrane"/>
    <property type="evidence" value="ECO:0007669"/>
    <property type="project" value="InterPro"/>
</dbReference>
<accession>A0A395LWJ8</accession>
<gene>
    <name evidence="2" type="ORF">D0433_13435</name>
</gene>
<proteinExistence type="predicted"/>
<keyword evidence="1" id="KW-0472">Membrane</keyword>
<organism evidence="2 3">
    <name type="scientific">Candidatus Thermochlorobacter aerophilus</name>
    <dbReference type="NCBI Taxonomy" id="1868324"/>
    <lineage>
        <taxon>Bacteria</taxon>
        <taxon>Pseudomonadati</taxon>
        <taxon>Chlorobiota</taxon>
        <taxon>Chlorobiia</taxon>
        <taxon>Chlorobiales</taxon>
        <taxon>Candidatus Thermochlorobacteriaceae</taxon>
        <taxon>Candidatus Thermochlorobacter</taxon>
    </lineage>
</organism>
<evidence type="ECO:0008006" key="4">
    <source>
        <dbReference type="Google" id="ProtNLM"/>
    </source>
</evidence>
<dbReference type="EMBL" id="PHFL01000071">
    <property type="protein sequence ID" value="RFM23037.1"/>
    <property type="molecule type" value="Genomic_DNA"/>
</dbReference>
<reference evidence="2 3" key="1">
    <citation type="journal article" date="2011" name="ISME J.">
        <title>Community ecology of hot spring cyanobacterial mats: predominant populations and their functional potential.</title>
        <authorList>
            <person name="Klatt C.G."/>
            <person name="Wood J.M."/>
            <person name="Rusch D.B."/>
            <person name="Bateson M.M."/>
            <person name="Hamamura N."/>
            <person name="Heidelberg J.F."/>
            <person name="Grossman A.R."/>
            <person name="Bhaya D."/>
            <person name="Cohan F.M."/>
            <person name="Kuhl M."/>
            <person name="Bryant D.A."/>
            <person name="Ward D.M."/>
        </authorList>
    </citation>
    <scope>NUCLEOTIDE SEQUENCE [LARGE SCALE GENOMIC DNA]</scope>
    <source>
        <strain evidence="2">OS</strain>
    </source>
</reference>
<protein>
    <recommendedName>
        <fullName evidence="4">LptE family protein</fullName>
    </recommendedName>
</protein>
<keyword evidence="1" id="KW-0812">Transmembrane</keyword>
<evidence type="ECO:0000256" key="1">
    <source>
        <dbReference type="SAM" id="Phobius"/>
    </source>
</evidence>
<comment type="caution">
    <text evidence="2">The sequence shown here is derived from an EMBL/GenBank/DDBJ whole genome shotgun (WGS) entry which is preliminary data.</text>
</comment>
<dbReference type="GO" id="GO:0043165">
    <property type="term" value="P:Gram-negative-bacterium-type cell outer membrane assembly"/>
    <property type="evidence" value="ECO:0007669"/>
    <property type="project" value="InterPro"/>
</dbReference>
<dbReference type="Pfam" id="PF04390">
    <property type="entry name" value="LptE"/>
    <property type="match status" value="1"/>
</dbReference>
<dbReference type="AlphaFoldDB" id="A0A395LWJ8"/>
<sequence>MERRQNWAISFSTKSESSQSIATDLSFPKMAWKNQPRRILIHMGTKVLWLLFTLSSFGCYSFTGAALPPHIKTIAIPIFNDESRSGVPNLRERLTQELTKRVQTQSPLIIEQSRAQANSIIEAVVTAYSDVPSVIGGQTERATQNRITIRVSATYRDLVKNKILFKQDFNGVQDYPIGNFQAQQEAISRAITTIADDMLNKILSGW</sequence>
<feature type="transmembrane region" description="Helical" evidence="1">
    <location>
        <begin position="47"/>
        <end position="67"/>
    </location>
</feature>